<name>A0A382SMT7_9ZZZZ</name>
<dbReference type="GO" id="GO:0016831">
    <property type="term" value="F:carboxy-lyase activity"/>
    <property type="evidence" value="ECO:0007669"/>
    <property type="project" value="InterPro"/>
</dbReference>
<reference evidence="3" key="1">
    <citation type="submission" date="2018-05" db="EMBL/GenBank/DDBJ databases">
        <authorList>
            <person name="Lanie J.A."/>
            <person name="Ng W.-L."/>
            <person name="Kazmierczak K.M."/>
            <person name="Andrzejewski T.M."/>
            <person name="Davidsen T.M."/>
            <person name="Wayne K.J."/>
            <person name="Tettelin H."/>
            <person name="Glass J.I."/>
            <person name="Rusch D."/>
            <person name="Podicherti R."/>
            <person name="Tsui H.-C.T."/>
            <person name="Winkler M.E."/>
        </authorList>
    </citation>
    <scope>NUCLEOTIDE SEQUENCE</scope>
</reference>
<dbReference type="InterPro" id="IPR002830">
    <property type="entry name" value="UbiD"/>
</dbReference>
<dbReference type="PANTHER" id="PTHR30108">
    <property type="entry name" value="3-OCTAPRENYL-4-HYDROXYBENZOATE CARBOXY-LYASE-RELATED"/>
    <property type="match status" value="1"/>
</dbReference>
<proteinExistence type="predicted"/>
<feature type="non-terminal residue" evidence="3">
    <location>
        <position position="238"/>
    </location>
</feature>
<dbReference type="EMBL" id="UINC01129830">
    <property type="protein sequence ID" value="SVD10488.1"/>
    <property type="molecule type" value="Genomic_DNA"/>
</dbReference>
<dbReference type="InterPro" id="IPR048304">
    <property type="entry name" value="UbiD_Rift_dom"/>
</dbReference>
<sequence length="238" mass="25467">MPAVISRLEKQGKAYLFEHVKGSEFPVVGGLLNSAERLALALQRPSPDTVTHSEIAELLATATHSPIAYEVVDNGPVKEVINIGDAIDLQKIPVPTYFELDSGPFITGAVGVSQNEEAGQLNVGFYRCQIVSQDSMIINASSMSDLKQIYAYAESNGTSMPIAMVIGPDPALLMCASGKHPPGVSELEIAGALQGRQIDMVKCETSDLLVSANAEIIIEGRVDFSQKFENTLGEFADQ</sequence>
<dbReference type="GO" id="GO:0005737">
    <property type="term" value="C:cytoplasm"/>
    <property type="evidence" value="ECO:0007669"/>
    <property type="project" value="TreeGrafter"/>
</dbReference>
<feature type="domain" description="3-octaprenyl-4-hydroxybenzoate carboxy-lyase-like Rift-related" evidence="1">
    <location>
        <begin position="72"/>
        <end position="235"/>
    </location>
</feature>
<dbReference type="PANTHER" id="PTHR30108:SF17">
    <property type="entry name" value="FERULIC ACID DECARBOXYLASE 1"/>
    <property type="match status" value="1"/>
</dbReference>
<dbReference type="SUPFAM" id="SSF50475">
    <property type="entry name" value="FMN-binding split barrel"/>
    <property type="match status" value="1"/>
</dbReference>
<protein>
    <submittedName>
        <fullName evidence="3">Uncharacterized protein</fullName>
    </submittedName>
</protein>
<dbReference type="Pfam" id="PF20695">
    <property type="entry name" value="UbiD_N"/>
    <property type="match status" value="1"/>
</dbReference>
<evidence type="ECO:0000313" key="3">
    <source>
        <dbReference type="EMBL" id="SVD10488.1"/>
    </source>
</evidence>
<dbReference type="InterPro" id="IPR049383">
    <property type="entry name" value="UbiD-like_N"/>
</dbReference>
<feature type="domain" description="3-octaprenyl-4-hydroxybenzoate carboxy-lyase-like N-terminal" evidence="2">
    <location>
        <begin position="1"/>
        <end position="50"/>
    </location>
</feature>
<organism evidence="3">
    <name type="scientific">marine metagenome</name>
    <dbReference type="NCBI Taxonomy" id="408172"/>
    <lineage>
        <taxon>unclassified sequences</taxon>
        <taxon>metagenomes</taxon>
        <taxon>ecological metagenomes</taxon>
    </lineage>
</organism>
<accession>A0A382SMT7</accession>
<dbReference type="Pfam" id="PF01977">
    <property type="entry name" value="UbiD"/>
    <property type="match status" value="1"/>
</dbReference>
<evidence type="ECO:0000259" key="1">
    <source>
        <dbReference type="Pfam" id="PF01977"/>
    </source>
</evidence>
<dbReference type="AlphaFoldDB" id="A0A382SMT7"/>
<gene>
    <name evidence="3" type="ORF">METZ01_LOCUS363342</name>
</gene>
<evidence type="ECO:0000259" key="2">
    <source>
        <dbReference type="Pfam" id="PF20695"/>
    </source>
</evidence>